<accession>A0A1Q2ZXI7</accession>
<name>A0A1Q2ZXI7_ZYGRO</name>
<dbReference type="AlphaFoldDB" id="A0A1Q2ZXI7"/>
<gene>
    <name evidence="1" type="ORF">ZYGR_0I04580</name>
</gene>
<comment type="caution">
    <text evidence="1">The sequence shown here is derived from an EMBL/GenBank/DDBJ whole genome shotgun (WGS) entry which is preliminary data.</text>
</comment>
<sequence length="151" mass="17730">MIPPNQHLALEQKTIINRPSVLEVTKRIPVVLGFPSTLPALKVRKRKRKRLVPVQFSVEQNQMPSHLANQKLRLMKRRNLKNLTLRLTLRRLMKLNLLMELNLSFRLVLRKMNLKRVHKRVLINLHFHLVPSKMNLINLLITNLPSVLVVV</sequence>
<dbReference type="Proteomes" id="UP000187013">
    <property type="component" value="Unassembled WGS sequence"/>
</dbReference>
<organism evidence="1 2">
    <name type="scientific">Zygosaccharomyces rouxii</name>
    <dbReference type="NCBI Taxonomy" id="4956"/>
    <lineage>
        <taxon>Eukaryota</taxon>
        <taxon>Fungi</taxon>
        <taxon>Dikarya</taxon>
        <taxon>Ascomycota</taxon>
        <taxon>Saccharomycotina</taxon>
        <taxon>Saccharomycetes</taxon>
        <taxon>Saccharomycetales</taxon>
        <taxon>Saccharomycetaceae</taxon>
        <taxon>Zygosaccharomyces</taxon>
    </lineage>
</organism>
<protein>
    <submittedName>
        <fullName evidence="1">Uncharacterized protein</fullName>
    </submittedName>
</protein>
<proteinExistence type="predicted"/>
<dbReference type="EMBL" id="BDGX01000009">
    <property type="protein sequence ID" value="GAV48161.1"/>
    <property type="molecule type" value="Genomic_DNA"/>
</dbReference>
<reference evidence="1 2" key="1">
    <citation type="submission" date="2016-08" db="EMBL/GenBank/DDBJ databases">
        <title>Draft genome sequence of allopolyploid Zygosaccharomyces rouxii.</title>
        <authorList>
            <person name="Watanabe J."/>
            <person name="Uehara K."/>
            <person name="Mogi Y."/>
            <person name="Tsukioka Y."/>
        </authorList>
    </citation>
    <scope>NUCLEOTIDE SEQUENCE [LARGE SCALE GENOMIC DNA]</scope>
    <source>
        <strain evidence="1 2">NBRC 110957</strain>
    </source>
</reference>
<evidence type="ECO:0000313" key="1">
    <source>
        <dbReference type="EMBL" id="GAV48161.1"/>
    </source>
</evidence>
<evidence type="ECO:0000313" key="2">
    <source>
        <dbReference type="Proteomes" id="UP000187013"/>
    </source>
</evidence>